<dbReference type="Proteomes" id="UP000029553">
    <property type="component" value="Unassembled WGS sequence"/>
</dbReference>
<reference evidence="1 2" key="1">
    <citation type="submission" date="2013-09" db="EMBL/GenBank/DDBJ databases">
        <title>High correlation between genotypes and phenotypes of environmental bacteria Comamonas testosteroni strains.</title>
        <authorList>
            <person name="Liu L."/>
            <person name="Zhu W."/>
            <person name="Xia X."/>
            <person name="Xu B."/>
            <person name="Luo M."/>
            <person name="Wang G."/>
        </authorList>
    </citation>
    <scope>NUCLEOTIDE SEQUENCE [LARGE SCALE GENOMIC DNA]</scope>
    <source>
        <strain evidence="1 2">JL40</strain>
    </source>
</reference>
<sequence length="101" mass="11161">MPLSQVLDKLRDDGQLFWRRDPDFVPEKDKRTVRLFLSSPSGFAWEVLVTGLKWFDVRAGKGGGGGIDLVMHLLGIDFVKAVKLLSSGAGVAGQRRPVRPQ</sequence>
<accession>A0A096FBJ8</accession>
<comment type="caution">
    <text evidence="1">The sequence shown here is derived from an EMBL/GenBank/DDBJ whole genome shotgun (WGS) entry which is preliminary data.</text>
</comment>
<gene>
    <name evidence="1" type="ORF">P353_19635</name>
</gene>
<evidence type="ECO:0000313" key="2">
    <source>
        <dbReference type="Proteomes" id="UP000029553"/>
    </source>
</evidence>
<organism evidence="1 2">
    <name type="scientific">Comamonas testosteroni</name>
    <name type="common">Pseudomonas testosteroni</name>
    <dbReference type="NCBI Taxonomy" id="285"/>
    <lineage>
        <taxon>Bacteria</taxon>
        <taxon>Pseudomonadati</taxon>
        <taxon>Pseudomonadota</taxon>
        <taxon>Betaproteobacteria</taxon>
        <taxon>Burkholderiales</taxon>
        <taxon>Comamonadaceae</taxon>
        <taxon>Comamonas</taxon>
    </lineage>
</organism>
<name>A0A096FBJ8_COMTE</name>
<proteinExistence type="predicted"/>
<evidence type="ECO:0000313" key="1">
    <source>
        <dbReference type="EMBL" id="KGH27088.1"/>
    </source>
</evidence>
<protein>
    <submittedName>
        <fullName evidence="1">Uncharacterized protein</fullName>
    </submittedName>
</protein>
<dbReference type="EMBL" id="AWOR01000066">
    <property type="protein sequence ID" value="KGH27088.1"/>
    <property type="molecule type" value="Genomic_DNA"/>
</dbReference>
<dbReference type="AlphaFoldDB" id="A0A096FBJ8"/>
<dbReference type="SUPFAM" id="SSF57783">
    <property type="entry name" value="Zinc beta-ribbon"/>
    <property type="match status" value="1"/>
</dbReference>